<keyword evidence="2" id="KW-0808">Transferase</keyword>
<keyword evidence="2" id="KW-0695">RNA-directed DNA polymerase</keyword>
<evidence type="ECO:0000313" key="2">
    <source>
        <dbReference type="EMBL" id="GEU56417.1"/>
    </source>
</evidence>
<name>A0A6L2L6A9_TANCI</name>
<protein>
    <submittedName>
        <fullName evidence="2">RNA-directed DNA polymerase, eukaryota</fullName>
    </submittedName>
</protein>
<dbReference type="InterPro" id="IPR026960">
    <property type="entry name" value="RVT-Znf"/>
</dbReference>
<dbReference type="Pfam" id="PF13966">
    <property type="entry name" value="zf-RVT"/>
    <property type="match status" value="1"/>
</dbReference>
<keyword evidence="2" id="KW-0548">Nucleotidyltransferase</keyword>
<comment type="caution">
    <text evidence="2">The sequence shown here is derived from an EMBL/GenBank/DDBJ whole genome shotgun (WGS) entry which is preliminary data.</text>
</comment>
<proteinExistence type="predicted"/>
<organism evidence="2">
    <name type="scientific">Tanacetum cinerariifolium</name>
    <name type="common">Dalmatian daisy</name>
    <name type="synonym">Chrysanthemum cinerariifolium</name>
    <dbReference type="NCBI Taxonomy" id="118510"/>
    <lineage>
        <taxon>Eukaryota</taxon>
        <taxon>Viridiplantae</taxon>
        <taxon>Streptophyta</taxon>
        <taxon>Embryophyta</taxon>
        <taxon>Tracheophyta</taxon>
        <taxon>Spermatophyta</taxon>
        <taxon>Magnoliopsida</taxon>
        <taxon>eudicotyledons</taxon>
        <taxon>Gunneridae</taxon>
        <taxon>Pentapetalae</taxon>
        <taxon>asterids</taxon>
        <taxon>campanulids</taxon>
        <taxon>Asterales</taxon>
        <taxon>Asteraceae</taxon>
        <taxon>Asteroideae</taxon>
        <taxon>Anthemideae</taxon>
        <taxon>Anthemidinae</taxon>
        <taxon>Tanacetum</taxon>
    </lineage>
</organism>
<sequence length="141" mass="16203">MGLKSYRFTVASARKHIDEHILIGGFTTTRLPKCVPIKVNVCMWRLSLDKLAGLVNMDRKGIDVASFLCPVCCEYIENANHLFFSCGVSRDLWARLTRWCDLNIPEVYNLSEWMSWLDACQVMKKARLSLEGIAASMLWWI</sequence>
<accession>A0A6L2L6A9</accession>
<evidence type="ECO:0000259" key="1">
    <source>
        <dbReference type="Pfam" id="PF13966"/>
    </source>
</evidence>
<gene>
    <name evidence="2" type="ORF">Tci_028395</name>
</gene>
<dbReference type="EMBL" id="BKCJ010003659">
    <property type="protein sequence ID" value="GEU56417.1"/>
    <property type="molecule type" value="Genomic_DNA"/>
</dbReference>
<feature type="domain" description="Reverse transcriptase zinc-binding" evidence="1">
    <location>
        <begin position="33"/>
        <end position="93"/>
    </location>
</feature>
<reference evidence="2" key="1">
    <citation type="journal article" date="2019" name="Sci. Rep.">
        <title>Draft genome of Tanacetum cinerariifolium, the natural source of mosquito coil.</title>
        <authorList>
            <person name="Yamashiro T."/>
            <person name="Shiraishi A."/>
            <person name="Satake H."/>
            <person name="Nakayama K."/>
        </authorList>
    </citation>
    <scope>NUCLEOTIDE SEQUENCE</scope>
</reference>
<dbReference type="GO" id="GO:0003964">
    <property type="term" value="F:RNA-directed DNA polymerase activity"/>
    <property type="evidence" value="ECO:0007669"/>
    <property type="project" value="UniProtKB-KW"/>
</dbReference>
<dbReference type="AlphaFoldDB" id="A0A6L2L6A9"/>